<dbReference type="KEGG" id="pgu:PGUG_05318"/>
<dbReference type="STRING" id="294746.A5DPW7"/>
<dbReference type="Pfam" id="PF17405">
    <property type="entry name" value="Nrap_D4"/>
    <property type="match status" value="1"/>
</dbReference>
<evidence type="ECO:0000259" key="10">
    <source>
        <dbReference type="Pfam" id="PF17405"/>
    </source>
</evidence>
<keyword evidence="5" id="KW-0690">Ribosome biogenesis</keyword>
<organism evidence="13 14">
    <name type="scientific">Meyerozyma guilliermondii (strain ATCC 6260 / CBS 566 / DSM 6381 / JCM 1539 / NBRC 10279 / NRRL Y-324)</name>
    <name type="common">Yeast</name>
    <name type="synonym">Candida guilliermondii</name>
    <dbReference type="NCBI Taxonomy" id="294746"/>
    <lineage>
        <taxon>Eukaryota</taxon>
        <taxon>Fungi</taxon>
        <taxon>Dikarya</taxon>
        <taxon>Ascomycota</taxon>
        <taxon>Saccharomycotina</taxon>
        <taxon>Pichiomycetes</taxon>
        <taxon>Debaryomycetaceae</taxon>
        <taxon>Meyerozyma</taxon>
    </lineage>
</organism>
<dbReference type="GO" id="GO:0006409">
    <property type="term" value="P:tRNA export from nucleus"/>
    <property type="evidence" value="ECO:0007669"/>
    <property type="project" value="EnsemblFungi"/>
</dbReference>
<sequence length="1161" mass="130482">MGKRKAPVGEVPKDTAAPAHFETEENHNISSSGLSDDSEDEAEEVETQETESKQPPKKKTKKQLSAEDVQIARETAELFKSNIFKLQIEELLKEVKLKDSHITRLEKVLHRLHGLIEQITPIENQTLAQAESHFNHKKTVIPFPDPKPTSLNYTFGYLPPQDISLVGSFGLKAAINERSPTAIDVALTMPQELFQPKDYLNYRALYKRAFYIAYVAEHLIPLSKKNNLPLKITYEFFNDDILNPVLRIESIKTDAEEDLDFHDTGFYINILVGFPFGIFDSKKLSHDRNCIRVQSDDELPPTPLYNSSILSMTAYDHYLKYLYTNKKAAEAFKDACILGRLWLSQRGMSSALSDGGFGHFEFAVLMAALLTGGGTNGNKILLQGFSSYQLFKGTINYLASMDLSKGYLSLSSAVDVGSSSKYVADSEYDYPAIVDRYSKLNILWKMTQSSYERLQFHARETLILLNDVVKDRFDPILLQKSNIDDLQFDLVLRVSIPEEVQDSFGPLEKITYLTFEAYIKEKVYRILVKALGARANLIYTKMKTKNSKPFQIYKRKPSSNTVSELEIGIKINPEESEKLVTRGPAEDDPEGESFRSFWGSKSSLRRFKDGSIQYCVVWNIGSEPLATSIVKYILDMHLVEGISQHVECAASEFNALLPTPLLPAANNQAPTNLSGFINLASSFERLTKNISDLSLPLGVKAISPASPALRFSSLLQPVPFAIASPDFWNDVVLQFETSTRWPDELAALEKTKTAFLLKIQKELADTAYESHIVKDDSIPFNENVTTLHVLTPEGFGFRIRVLTERDEILYLRAVENADRRKPIAHDVYLKFNRHYLGCVKHTRTVSTLAHHYPFYSSTVRLFKYWLDSQLILQHISEELVELLVLKVFIDSAPYSTPNSVIAGFLQVLSFLSSWNWRDDPLILDLVKKSDLEDSSLKGSDKLTTQAHQVIVSNFDKIRKSDPTGIKTQFFVASKDDPSGILWSNGLTLPIAGRITALSRLALKVFLDKGINKANLDLVFVPGLSDFDFVLNLKSTDLSKDMGVLKGRAFKNLIGVETSFPEDITSKVSLPQILVEELNKKYGNVAIFFARKCNLQDKSVIGGLFLPNILTPKKFKVTVGINVKPISKEEIIINKSAIFDEVSSLAGDLLVSINRKGTQSQT</sequence>
<feature type="region of interest" description="Disordered" evidence="6">
    <location>
        <begin position="1"/>
        <end position="67"/>
    </location>
</feature>
<dbReference type="GO" id="GO:0006364">
    <property type="term" value="P:rRNA processing"/>
    <property type="evidence" value="ECO:0007669"/>
    <property type="project" value="UniProtKB-KW"/>
</dbReference>
<comment type="subcellular location">
    <subcellularLocation>
        <location evidence="1 5">Nucleus</location>
        <location evidence="1 5">Nucleolus</location>
    </subcellularLocation>
</comment>
<evidence type="ECO:0000259" key="9">
    <source>
        <dbReference type="Pfam" id="PF17404"/>
    </source>
</evidence>
<dbReference type="InterPro" id="IPR035371">
    <property type="entry name" value="Nrap_D6"/>
</dbReference>
<dbReference type="GO" id="GO:0032040">
    <property type="term" value="C:small-subunit processome"/>
    <property type="evidence" value="ECO:0007669"/>
    <property type="project" value="EnsemblFungi"/>
</dbReference>
<reference evidence="13 14" key="1">
    <citation type="journal article" date="2009" name="Nature">
        <title>Evolution of pathogenicity and sexual reproduction in eight Candida genomes.</title>
        <authorList>
            <person name="Butler G."/>
            <person name="Rasmussen M.D."/>
            <person name="Lin M.F."/>
            <person name="Santos M.A."/>
            <person name="Sakthikumar S."/>
            <person name="Munro C.A."/>
            <person name="Rheinbay E."/>
            <person name="Grabherr M."/>
            <person name="Forche A."/>
            <person name="Reedy J.L."/>
            <person name="Agrafioti I."/>
            <person name="Arnaud M.B."/>
            <person name="Bates S."/>
            <person name="Brown A.J."/>
            <person name="Brunke S."/>
            <person name="Costanzo M.C."/>
            <person name="Fitzpatrick D.A."/>
            <person name="de Groot P.W."/>
            <person name="Harris D."/>
            <person name="Hoyer L.L."/>
            <person name="Hube B."/>
            <person name="Klis F.M."/>
            <person name="Kodira C."/>
            <person name="Lennard N."/>
            <person name="Logue M.E."/>
            <person name="Martin R."/>
            <person name="Neiman A.M."/>
            <person name="Nikolaou E."/>
            <person name="Quail M.A."/>
            <person name="Quinn J."/>
            <person name="Santos M.C."/>
            <person name="Schmitzberger F.F."/>
            <person name="Sherlock G."/>
            <person name="Shah P."/>
            <person name="Silverstein K.A."/>
            <person name="Skrzypek M.S."/>
            <person name="Soll D."/>
            <person name="Staggs R."/>
            <person name="Stansfield I."/>
            <person name="Stumpf M.P."/>
            <person name="Sudbery P.E."/>
            <person name="Srikantha T."/>
            <person name="Zeng Q."/>
            <person name="Berman J."/>
            <person name="Berriman M."/>
            <person name="Heitman J."/>
            <person name="Gow N.A."/>
            <person name="Lorenz M.C."/>
            <person name="Birren B.W."/>
            <person name="Kellis M."/>
            <person name="Cuomo C.A."/>
        </authorList>
    </citation>
    <scope>NUCLEOTIDE SEQUENCE [LARGE SCALE GENOMIC DNA]</scope>
    <source>
        <strain evidence="14">ATCC 6260 / CBS 566 / DSM 6381 / JCM 1539 / NBRC 10279 / NRRL Y-324</strain>
    </source>
</reference>
<accession>A5DPW7</accession>
<feature type="domain" description="Nrap protein" evidence="9">
    <location>
        <begin position="486"/>
        <end position="638"/>
    </location>
</feature>
<evidence type="ECO:0000256" key="2">
    <source>
        <dbReference type="ARBA" id="ARBA00006674"/>
    </source>
</evidence>
<comment type="similarity">
    <text evidence="2 5">Belongs to the NRAP family.</text>
</comment>
<dbReference type="Pfam" id="PF03813">
    <property type="entry name" value="Nrap"/>
    <property type="match status" value="1"/>
</dbReference>
<evidence type="ECO:0000256" key="1">
    <source>
        <dbReference type="ARBA" id="ARBA00004604"/>
    </source>
</evidence>
<dbReference type="Pfam" id="PF17403">
    <property type="entry name" value="Nrap_D2"/>
    <property type="match status" value="1"/>
</dbReference>
<feature type="domain" description="Nrap protein" evidence="12">
    <location>
        <begin position="1023"/>
        <end position="1152"/>
    </location>
</feature>
<proteinExistence type="inferred from homology"/>
<dbReference type="InterPro" id="IPR035368">
    <property type="entry name" value="Nrap_D3"/>
</dbReference>
<keyword evidence="5" id="KW-0687">Ribonucleoprotein</keyword>
<evidence type="ECO:0000259" key="11">
    <source>
        <dbReference type="Pfam" id="PF17406"/>
    </source>
</evidence>
<keyword evidence="3 5" id="KW-0694">RNA-binding</keyword>
<feature type="domain" description="Nrap protein" evidence="7">
    <location>
        <begin position="183"/>
        <end position="327"/>
    </location>
</feature>
<keyword evidence="5" id="KW-0698">rRNA processing</keyword>
<dbReference type="Pfam" id="PF17404">
    <property type="entry name" value="Nrap_D3"/>
    <property type="match status" value="1"/>
</dbReference>
<dbReference type="Gene3D" id="3.30.70.3020">
    <property type="match status" value="1"/>
</dbReference>
<dbReference type="InterPro" id="IPR005554">
    <property type="entry name" value="NOL6/Upt22"/>
</dbReference>
<evidence type="ECO:0000256" key="3">
    <source>
        <dbReference type="ARBA" id="ARBA00022884"/>
    </source>
</evidence>
<dbReference type="eggNOG" id="KOG2054">
    <property type="taxonomic scope" value="Eukaryota"/>
</dbReference>
<dbReference type="Pfam" id="PF17407">
    <property type="entry name" value="Nrap_D6"/>
    <property type="match status" value="1"/>
</dbReference>
<name>A5DPW7_PICGU</name>
<keyword evidence="14" id="KW-1185">Reference proteome</keyword>
<dbReference type="GO" id="GO:0042790">
    <property type="term" value="P:nucleolar large rRNA transcription by RNA polymerase I"/>
    <property type="evidence" value="ECO:0007669"/>
    <property type="project" value="EnsemblFungi"/>
</dbReference>
<feature type="domain" description="Nrap protein" evidence="8">
    <location>
        <begin position="331"/>
        <end position="480"/>
    </location>
</feature>
<evidence type="ECO:0000259" key="8">
    <source>
        <dbReference type="Pfam" id="PF17403"/>
    </source>
</evidence>
<gene>
    <name evidence="13" type="ORF">PGUG_05318</name>
</gene>
<dbReference type="GO" id="GO:0034456">
    <property type="term" value="C:UTP-C complex"/>
    <property type="evidence" value="ECO:0007669"/>
    <property type="project" value="EnsemblFungi"/>
</dbReference>
<evidence type="ECO:0000256" key="4">
    <source>
        <dbReference type="ARBA" id="ARBA00023242"/>
    </source>
</evidence>
<dbReference type="PANTHER" id="PTHR17972">
    <property type="entry name" value="NUCLEOLAR RNA-ASSOCIATED PROTEIN"/>
    <property type="match status" value="1"/>
</dbReference>
<dbReference type="GO" id="GO:0060962">
    <property type="term" value="P:regulation of ribosomal protein gene transcription by RNA polymerase II"/>
    <property type="evidence" value="ECO:0007669"/>
    <property type="project" value="EnsemblFungi"/>
</dbReference>
<feature type="compositionally biased region" description="Acidic residues" evidence="6">
    <location>
        <begin position="36"/>
        <end position="49"/>
    </location>
</feature>
<dbReference type="Proteomes" id="UP000001997">
    <property type="component" value="Unassembled WGS sequence"/>
</dbReference>
<dbReference type="OMA" id="DERAHIP"/>
<dbReference type="InterPro" id="IPR035370">
    <property type="entry name" value="Nrap_D5"/>
</dbReference>
<dbReference type="GeneID" id="5124258"/>
<dbReference type="GO" id="GO:0032545">
    <property type="term" value="C:CURI complex"/>
    <property type="evidence" value="ECO:0007669"/>
    <property type="project" value="EnsemblFungi"/>
</dbReference>
<evidence type="ECO:0000259" key="7">
    <source>
        <dbReference type="Pfam" id="PF03813"/>
    </source>
</evidence>
<dbReference type="InterPro" id="IPR035369">
    <property type="entry name" value="Nrap_D4"/>
</dbReference>
<dbReference type="EMBL" id="CH408161">
    <property type="protein sequence ID" value="EDK41221.2"/>
    <property type="molecule type" value="Genomic_DNA"/>
</dbReference>
<dbReference type="RefSeq" id="XP_001482299.2">
    <property type="nucleotide sequence ID" value="XM_001482249.1"/>
</dbReference>
<dbReference type="Pfam" id="PF17406">
    <property type="entry name" value="Nrap_D5"/>
    <property type="match status" value="1"/>
</dbReference>
<feature type="domain" description="Nrap protein" evidence="10">
    <location>
        <begin position="653"/>
        <end position="850"/>
    </location>
</feature>
<keyword evidence="4 5" id="KW-0539">Nucleus</keyword>
<dbReference type="Gene3D" id="3.30.70.3030">
    <property type="match status" value="1"/>
</dbReference>
<dbReference type="OrthoDB" id="10251401at2759"/>
<protein>
    <recommendedName>
        <fullName evidence="5">U3 small nucleolar RNA-associated protein 22</fullName>
    </recommendedName>
</protein>
<evidence type="ECO:0000256" key="6">
    <source>
        <dbReference type="SAM" id="MobiDB-lite"/>
    </source>
</evidence>
<dbReference type="AlphaFoldDB" id="A5DPW7"/>
<dbReference type="HOGENOM" id="CLU_003502_1_0_1"/>
<feature type="domain" description="Nrap protein" evidence="11">
    <location>
        <begin position="852"/>
        <end position="1012"/>
    </location>
</feature>
<dbReference type="GO" id="GO:0003723">
    <property type="term" value="F:RNA binding"/>
    <property type="evidence" value="ECO:0007669"/>
    <property type="project" value="UniProtKB-KW"/>
</dbReference>
<dbReference type="FunCoup" id="A5DPW7">
    <property type="interactions" value="1036"/>
</dbReference>
<dbReference type="VEuPathDB" id="FungiDB:PGUG_05318"/>
<dbReference type="Gene3D" id="1.10.1410.10">
    <property type="match status" value="2"/>
</dbReference>
<evidence type="ECO:0000313" key="14">
    <source>
        <dbReference type="Proteomes" id="UP000001997"/>
    </source>
</evidence>
<dbReference type="InterPro" id="IPR035367">
    <property type="entry name" value="Nrap_D2"/>
</dbReference>
<dbReference type="InterPro" id="IPR035082">
    <property type="entry name" value="Nrap_D1"/>
</dbReference>
<evidence type="ECO:0000313" key="13">
    <source>
        <dbReference type="EMBL" id="EDK41221.2"/>
    </source>
</evidence>
<dbReference type="PANTHER" id="PTHR17972:SF0">
    <property type="entry name" value="NUCLEOLAR PROTEIN 6"/>
    <property type="match status" value="1"/>
</dbReference>
<dbReference type="InParanoid" id="A5DPW7"/>
<evidence type="ECO:0000259" key="12">
    <source>
        <dbReference type="Pfam" id="PF17407"/>
    </source>
</evidence>
<evidence type="ECO:0000256" key="5">
    <source>
        <dbReference type="RuleBase" id="RU364032"/>
    </source>
</evidence>